<dbReference type="EC" id="1.14.12.17" evidence="3"/>
<evidence type="ECO:0000256" key="2">
    <source>
        <dbReference type="ARBA" id="ARBA00006401"/>
    </source>
</evidence>
<dbReference type="InterPro" id="IPR008333">
    <property type="entry name" value="Cbr1-like_FAD-bd_dom"/>
</dbReference>
<keyword evidence="9" id="KW-0408">Iron</keyword>
<evidence type="ECO:0000256" key="4">
    <source>
        <dbReference type="ARBA" id="ARBA00022575"/>
    </source>
</evidence>
<dbReference type="SUPFAM" id="SSF52343">
    <property type="entry name" value="Ferredoxin reductase-like, C-terminal NADP-linked domain"/>
    <property type="match status" value="1"/>
</dbReference>
<keyword evidence="18" id="KW-1185">Reference proteome</keyword>
<dbReference type="InterPro" id="IPR039261">
    <property type="entry name" value="FNR_nucleotide-bd"/>
</dbReference>
<evidence type="ECO:0000256" key="3">
    <source>
        <dbReference type="ARBA" id="ARBA00012229"/>
    </source>
</evidence>
<dbReference type="NCBIfam" id="NF009805">
    <property type="entry name" value="PRK13289.1"/>
    <property type="match status" value="1"/>
</dbReference>
<dbReference type="PRINTS" id="PR00410">
    <property type="entry name" value="PHEHYDRXLASE"/>
</dbReference>
<sequence>MLTTNQKALVQQTIPVLKANGQALTGYFYQRMFSQVPELKETFNMGHQREGRQAKALANAILAYAENIEDPSVLLPVIDLICQKHVSLTIQAPDYTVVGKHLLHSISEVLDISMEDELIGAWTAAYHELATLMIDTEKRIYTKQERTTGSWVGWRDFTLVKKVAETANVTSFYLAPNDHLPLPDYLPGQYISVRVEVPALGYKQPRQYSLSCAPNGQFFRITVKEDNGVDPGYASSTLHQQMQVGSHVEVSAPIGNFTIADATKHNVLISAGIGITPMVAMLEGLTESGKSCATHSTLPPSAISFIHVAKDADNYALGEEVNRLAQKHSQVTTFVNYSRGVTRPHPAGACGRFMLQSVPSSLLSKDADFYLCGPVAFIQSINDDLQLRGIPASQIYFEVFSTGGLASS</sequence>
<dbReference type="SUPFAM" id="SSF63380">
    <property type="entry name" value="Riboflavin synthase domain-like"/>
    <property type="match status" value="1"/>
</dbReference>
<dbReference type="InterPro" id="IPR001433">
    <property type="entry name" value="OxRdtase_FAD/NAD-bd"/>
</dbReference>
<accession>A0ABS5SVF9</accession>
<comment type="similarity">
    <text evidence="2">In the C-terminal section; belongs to the flavoprotein pyridine nucleotide cytochrome reductase family.</text>
</comment>
<comment type="caution">
    <text evidence="17">The sequence shown here is derived from an EMBL/GenBank/DDBJ whole genome shotgun (WGS) entry which is preliminary data.</text>
</comment>
<gene>
    <name evidence="17" type="primary">hmpA</name>
    <name evidence="17" type="ORF">HH682_01965</name>
</gene>
<evidence type="ECO:0000259" key="15">
    <source>
        <dbReference type="PROSITE" id="PS01033"/>
    </source>
</evidence>
<evidence type="ECO:0000313" key="18">
    <source>
        <dbReference type="Proteomes" id="UP000790096"/>
    </source>
</evidence>
<evidence type="ECO:0000256" key="7">
    <source>
        <dbReference type="ARBA" id="ARBA00022723"/>
    </source>
</evidence>
<name>A0ABS5SVF9_9GAMM</name>
<dbReference type="CDD" id="cd14779">
    <property type="entry name" value="FHP_Ae-globin-like"/>
    <property type="match status" value="1"/>
</dbReference>
<proteinExistence type="inferred from homology"/>
<dbReference type="Pfam" id="PF00042">
    <property type="entry name" value="Globin"/>
    <property type="match status" value="1"/>
</dbReference>
<evidence type="ECO:0000256" key="14">
    <source>
        <dbReference type="RuleBase" id="RU000356"/>
    </source>
</evidence>
<dbReference type="InterPro" id="IPR000971">
    <property type="entry name" value="Globin"/>
</dbReference>
<evidence type="ECO:0000256" key="10">
    <source>
        <dbReference type="ARBA" id="ARBA00023027"/>
    </source>
</evidence>
<keyword evidence="10" id="KW-0520">NAD</keyword>
<dbReference type="Pfam" id="PF00970">
    <property type="entry name" value="FAD_binding_6"/>
    <property type="match status" value="1"/>
</dbReference>
<feature type="domain" description="Globin" evidence="15">
    <location>
        <begin position="1"/>
        <end position="138"/>
    </location>
</feature>
<evidence type="ECO:0000256" key="13">
    <source>
        <dbReference type="ARBA" id="ARBA00049433"/>
    </source>
</evidence>
<dbReference type="Gene3D" id="1.10.490.10">
    <property type="entry name" value="Globins"/>
    <property type="match status" value="1"/>
</dbReference>
<dbReference type="InterPro" id="IPR017927">
    <property type="entry name" value="FAD-bd_FR_type"/>
</dbReference>
<keyword evidence="14" id="KW-0813">Transport</keyword>
<comment type="function">
    <text evidence="11">Is involved in NO detoxification in an aerobic process, termed nitric oxide dioxygenase (NOD) reaction that utilizes O(2) and NAD(P)H to convert NO to nitrate, which protects the bacterium from various noxious nitrogen compounds. Therefore, plays a central role in the inducible response to nitrosative stress.</text>
</comment>
<comment type="catalytic activity">
    <reaction evidence="12">
        <text>2 nitric oxide + NADH + 2 O2 = 2 nitrate + NAD(+) + H(+)</text>
        <dbReference type="Rhea" id="RHEA:19469"/>
        <dbReference type="ChEBI" id="CHEBI:15378"/>
        <dbReference type="ChEBI" id="CHEBI:15379"/>
        <dbReference type="ChEBI" id="CHEBI:16480"/>
        <dbReference type="ChEBI" id="CHEBI:17632"/>
        <dbReference type="ChEBI" id="CHEBI:57540"/>
        <dbReference type="ChEBI" id="CHEBI:57945"/>
        <dbReference type="EC" id="1.14.12.17"/>
    </reaction>
</comment>
<organism evidence="17 18">
    <name type="scientific">Rosenbergiella gaditana</name>
    <dbReference type="NCBI Taxonomy" id="2726987"/>
    <lineage>
        <taxon>Bacteria</taxon>
        <taxon>Pseudomonadati</taxon>
        <taxon>Pseudomonadota</taxon>
        <taxon>Gammaproteobacteria</taxon>
        <taxon>Enterobacterales</taxon>
        <taxon>Erwiniaceae</taxon>
        <taxon>Rosenbergiella</taxon>
    </lineage>
</organism>
<keyword evidence="17" id="KW-0560">Oxidoreductase</keyword>
<dbReference type="PANTHER" id="PTHR43396:SF3">
    <property type="entry name" value="FLAVOHEMOPROTEIN"/>
    <property type="match status" value="1"/>
</dbReference>
<feature type="domain" description="FAD-binding FR-type" evidence="16">
    <location>
        <begin position="152"/>
        <end position="260"/>
    </location>
</feature>
<dbReference type="InterPro" id="IPR017938">
    <property type="entry name" value="Riboflavin_synthase-like_b-brl"/>
</dbReference>
<dbReference type="Gene3D" id="2.40.30.10">
    <property type="entry name" value="Translation factors"/>
    <property type="match status" value="1"/>
</dbReference>
<reference evidence="17 18" key="1">
    <citation type="submission" date="2020-04" db="EMBL/GenBank/DDBJ databases">
        <title>Genome sequencing of Rosenbergiella species.</title>
        <authorList>
            <person name="Alvarez-Perez S."/>
            <person name="Lievens B."/>
        </authorList>
    </citation>
    <scope>NUCLEOTIDE SEQUENCE [LARGE SCALE GENOMIC DNA]</scope>
    <source>
        <strain evidence="17 18">S61</strain>
    </source>
</reference>
<evidence type="ECO:0000313" key="17">
    <source>
        <dbReference type="EMBL" id="MBT0723225.1"/>
    </source>
</evidence>
<dbReference type="Proteomes" id="UP000790096">
    <property type="component" value="Unassembled WGS sequence"/>
</dbReference>
<protein>
    <recommendedName>
        <fullName evidence="3">nitric oxide dioxygenase</fullName>
        <ecNumber evidence="3">1.14.12.17</ecNumber>
    </recommendedName>
</protein>
<dbReference type="RefSeq" id="WP_214235730.1">
    <property type="nucleotide sequence ID" value="NZ_JABBFR010000002.1"/>
</dbReference>
<dbReference type="InterPro" id="IPR012292">
    <property type="entry name" value="Globin/Proto"/>
</dbReference>
<dbReference type="PRINTS" id="PR00371">
    <property type="entry name" value="FPNCR"/>
</dbReference>
<comment type="catalytic activity">
    <reaction evidence="13">
        <text>2 nitric oxide + NADPH + 2 O2 = 2 nitrate + NADP(+) + H(+)</text>
        <dbReference type="Rhea" id="RHEA:19465"/>
        <dbReference type="ChEBI" id="CHEBI:15378"/>
        <dbReference type="ChEBI" id="CHEBI:15379"/>
        <dbReference type="ChEBI" id="CHEBI:16480"/>
        <dbReference type="ChEBI" id="CHEBI:17632"/>
        <dbReference type="ChEBI" id="CHEBI:57783"/>
        <dbReference type="ChEBI" id="CHEBI:58349"/>
        <dbReference type="EC" id="1.14.12.17"/>
    </reaction>
</comment>
<comment type="cofactor">
    <cofactor evidence="1">
        <name>heme b</name>
        <dbReference type="ChEBI" id="CHEBI:60344"/>
    </cofactor>
</comment>
<dbReference type="GO" id="GO:0008941">
    <property type="term" value="F:nitric oxide dioxygenase NAD(P)H activity"/>
    <property type="evidence" value="ECO:0007669"/>
    <property type="project" value="UniProtKB-EC"/>
</dbReference>
<dbReference type="PROSITE" id="PS51384">
    <property type="entry name" value="FAD_FR"/>
    <property type="match status" value="1"/>
</dbReference>
<comment type="similarity">
    <text evidence="14">Belongs to the globin family.</text>
</comment>
<dbReference type="InterPro" id="IPR001709">
    <property type="entry name" value="Flavoprot_Pyr_Nucl_cyt_Rdtase"/>
</dbReference>
<keyword evidence="6 14" id="KW-0561">Oxygen transport</keyword>
<dbReference type="InterPro" id="IPR009050">
    <property type="entry name" value="Globin-like_sf"/>
</dbReference>
<dbReference type="SUPFAM" id="SSF46458">
    <property type="entry name" value="Globin-like"/>
    <property type="match status" value="1"/>
</dbReference>
<keyword evidence="7" id="KW-0479">Metal-binding</keyword>
<evidence type="ECO:0000256" key="8">
    <source>
        <dbReference type="ARBA" id="ARBA00022857"/>
    </source>
</evidence>
<evidence type="ECO:0000256" key="11">
    <source>
        <dbReference type="ARBA" id="ARBA00025094"/>
    </source>
</evidence>
<dbReference type="CDD" id="cd06184">
    <property type="entry name" value="flavohem_like_fad_nad_binding"/>
    <property type="match status" value="1"/>
</dbReference>
<dbReference type="PANTHER" id="PTHR43396">
    <property type="entry name" value="FLAVOHEMOPROTEIN"/>
    <property type="match status" value="1"/>
</dbReference>
<evidence type="ECO:0000256" key="9">
    <source>
        <dbReference type="ARBA" id="ARBA00023004"/>
    </source>
</evidence>
<dbReference type="Gene3D" id="3.40.50.80">
    <property type="entry name" value="Nucleotide-binding domain of ferredoxin-NADP reductase (FNR) module"/>
    <property type="match status" value="1"/>
</dbReference>
<keyword evidence="8" id="KW-0521">NADP</keyword>
<dbReference type="PROSITE" id="PS01033">
    <property type="entry name" value="GLOBIN"/>
    <property type="match status" value="1"/>
</dbReference>
<evidence type="ECO:0000256" key="12">
    <source>
        <dbReference type="ARBA" id="ARBA00048649"/>
    </source>
</evidence>
<evidence type="ECO:0000256" key="5">
    <source>
        <dbReference type="ARBA" id="ARBA00022617"/>
    </source>
</evidence>
<evidence type="ECO:0000259" key="16">
    <source>
        <dbReference type="PROSITE" id="PS51384"/>
    </source>
</evidence>
<evidence type="ECO:0000256" key="1">
    <source>
        <dbReference type="ARBA" id="ARBA00001970"/>
    </source>
</evidence>
<keyword evidence="4" id="KW-0216">Detoxification</keyword>
<keyword evidence="5 14" id="KW-0349">Heme</keyword>
<dbReference type="Pfam" id="PF00175">
    <property type="entry name" value="NAD_binding_1"/>
    <property type="match status" value="1"/>
</dbReference>
<evidence type="ECO:0000256" key="6">
    <source>
        <dbReference type="ARBA" id="ARBA00022621"/>
    </source>
</evidence>
<dbReference type="EMBL" id="JABBFR010000002">
    <property type="protein sequence ID" value="MBT0723225.1"/>
    <property type="molecule type" value="Genomic_DNA"/>
</dbReference>